<protein>
    <submittedName>
        <fullName evidence="1">Uncharacterized protein</fullName>
    </submittedName>
</protein>
<name>A0A518FTA0_9PLAN</name>
<gene>
    <name evidence="1" type="ORF">Pan153_42300</name>
</gene>
<dbReference type="EMBL" id="CP036317">
    <property type="protein sequence ID" value="QDV19564.1"/>
    <property type="molecule type" value="Genomic_DNA"/>
</dbReference>
<proteinExistence type="predicted"/>
<organism evidence="1 2">
    <name type="scientific">Gimesia panareensis</name>
    <dbReference type="NCBI Taxonomy" id="2527978"/>
    <lineage>
        <taxon>Bacteria</taxon>
        <taxon>Pseudomonadati</taxon>
        <taxon>Planctomycetota</taxon>
        <taxon>Planctomycetia</taxon>
        <taxon>Planctomycetales</taxon>
        <taxon>Planctomycetaceae</taxon>
        <taxon>Gimesia</taxon>
    </lineage>
</organism>
<sequence length="173" mass="19272">MREFFVLTHDDRDDLQSVSDYEVDDFDLTVFWSGNSFPSTIPDGVKLFLSEGDKSDYLGNPISWAIVSDRFLAHIVNLAGNALQIFAAPTYDQNTFKPISGYSVVNVTRCLPALAKPLTSVDRIVLNLASIPSNVHLFRVVGHETLLFVSEEFLEELRGEGLQGIAFIKTKCI</sequence>
<dbReference type="Proteomes" id="UP000320839">
    <property type="component" value="Chromosome"/>
</dbReference>
<evidence type="ECO:0000313" key="2">
    <source>
        <dbReference type="Proteomes" id="UP000320839"/>
    </source>
</evidence>
<dbReference type="AlphaFoldDB" id="A0A518FTA0"/>
<dbReference type="RefSeq" id="WP_145457550.1">
    <property type="nucleotide sequence ID" value="NZ_CP036317.1"/>
</dbReference>
<reference evidence="1 2" key="1">
    <citation type="submission" date="2019-02" db="EMBL/GenBank/DDBJ databases">
        <title>Deep-cultivation of Planctomycetes and their phenomic and genomic characterization uncovers novel biology.</title>
        <authorList>
            <person name="Wiegand S."/>
            <person name="Jogler M."/>
            <person name="Boedeker C."/>
            <person name="Pinto D."/>
            <person name="Vollmers J."/>
            <person name="Rivas-Marin E."/>
            <person name="Kohn T."/>
            <person name="Peeters S.H."/>
            <person name="Heuer A."/>
            <person name="Rast P."/>
            <person name="Oberbeckmann S."/>
            <person name="Bunk B."/>
            <person name="Jeske O."/>
            <person name="Meyerdierks A."/>
            <person name="Storesund J.E."/>
            <person name="Kallscheuer N."/>
            <person name="Luecker S."/>
            <person name="Lage O.M."/>
            <person name="Pohl T."/>
            <person name="Merkel B.J."/>
            <person name="Hornburger P."/>
            <person name="Mueller R.-W."/>
            <person name="Bruemmer F."/>
            <person name="Labrenz M."/>
            <person name="Spormann A.M."/>
            <person name="Op den Camp H."/>
            <person name="Overmann J."/>
            <person name="Amann R."/>
            <person name="Jetten M.S.M."/>
            <person name="Mascher T."/>
            <person name="Medema M.H."/>
            <person name="Devos D.P."/>
            <person name="Kaster A.-K."/>
            <person name="Ovreas L."/>
            <person name="Rohde M."/>
            <person name="Galperin M.Y."/>
            <person name="Jogler C."/>
        </authorList>
    </citation>
    <scope>NUCLEOTIDE SEQUENCE [LARGE SCALE GENOMIC DNA]</scope>
    <source>
        <strain evidence="1 2">Pan153</strain>
    </source>
</reference>
<accession>A0A518FTA0</accession>
<evidence type="ECO:0000313" key="1">
    <source>
        <dbReference type="EMBL" id="QDV19564.1"/>
    </source>
</evidence>